<dbReference type="SUPFAM" id="SSF55729">
    <property type="entry name" value="Acyl-CoA N-acyltransferases (Nat)"/>
    <property type="match status" value="2"/>
</dbReference>
<dbReference type="PROSITE" id="PS51186">
    <property type="entry name" value="GNAT"/>
    <property type="match status" value="1"/>
</dbReference>
<dbReference type="GO" id="GO:0016747">
    <property type="term" value="F:acyltransferase activity, transferring groups other than amino-acyl groups"/>
    <property type="evidence" value="ECO:0007669"/>
    <property type="project" value="InterPro"/>
</dbReference>
<evidence type="ECO:0000313" key="3">
    <source>
        <dbReference type="Proteomes" id="UP000248806"/>
    </source>
</evidence>
<dbReference type="InterPro" id="IPR016181">
    <property type="entry name" value="Acyl_CoA_acyltransferase"/>
</dbReference>
<protein>
    <submittedName>
        <fullName evidence="2">RimJ/RimL family protein N-acetyltransferase</fullName>
    </submittedName>
</protein>
<proteinExistence type="predicted"/>
<dbReference type="Proteomes" id="UP000248806">
    <property type="component" value="Unassembled WGS sequence"/>
</dbReference>
<dbReference type="Pfam" id="PF00583">
    <property type="entry name" value="Acetyltransf_1"/>
    <property type="match status" value="1"/>
</dbReference>
<dbReference type="OrthoDB" id="511027at2"/>
<comment type="caution">
    <text evidence="2">The sequence shown here is derived from an EMBL/GenBank/DDBJ whole genome shotgun (WGS) entry which is preliminary data.</text>
</comment>
<dbReference type="AlphaFoldDB" id="A0A326UHG7"/>
<dbReference type="PANTHER" id="PTHR43072">
    <property type="entry name" value="N-ACETYLTRANSFERASE"/>
    <property type="match status" value="1"/>
</dbReference>
<dbReference type="Gene3D" id="3.40.630.30">
    <property type="match status" value="1"/>
</dbReference>
<sequence length="314" mass="35894">MKLHPLTSEQLETFLQLAVPSEHVEDVRRYVENMLARDSMRLDWCFLVEDAGSLIGTVAFWKLPSQHVPASLVLLSLPWEREDVYTLGEHLFALLLPQMRSLGAKMIDLVIDEPACSPQWQYAPERRKELFQRLSFRLDRVTMRFERSAGALPLVPDRLVFRSLDEVGEAVFIDAIEQASAHTFDRYIQQERELLGAREQARMFFEDMQSMEYKPQWWKVAYVPDGTLAGFVLPALAPAFGTIAYIGVLPAHRGQGYGYDLLVQGTQTLIDAGAHVLRADTDIKNEPMARTFRRVGYRQFAKRTEFSLKLASGK</sequence>
<dbReference type="CDD" id="cd04301">
    <property type="entry name" value="NAT_SF"/>
    <property type="match status" value="1"/>
</dbReference>
<organism evidence="2 3">
    <name type="scientific">Thermosporothrix hazakensis</name>
    <dbReference type="NCBI Taxonomy" id="644383"/>
    <lineage>
        <taxon>Bacteria</taxon>
        <taxon>Bacillati</taxon>
        <taxon>Chloroflexota</taxon>
        <taxon>Ktedonobacteria</taxon>
        <taxon>Ktedonobacterales</taxon>
        <taxon>Thermosporotrichaceae</taxon>
        <taxon>Thermosporothrix</taxon>
    </lineage>
</organism>
<keyword evidence="3" id="KW-1185">Reference proteome</keyword>
<keyword evidence="2" id="KW-0808">Transferase</keyword>
<dbReference type="PANTHER" id="PTHR43072:SF60">
    <property type="entry name" value="L-2,4-DIAMINOBUTYRIC ACID ACETYLTRANSFERASE"/>
    <property type="match status" value="1"/>
</dbReference>
<evidence type="ECO:0000259" key="1">
    <source>
        <dbReference type="PROSITE" id="PS51186"/>
    </source>
</evidence>
<dbReference type="RefSeq" id="WP_111323843.1">
    <property type="nucleotide sequence ID" value="NZ_BIFX01000001.1"/>
</dbReference>
<feature type="domain" description="N-acetyltransferase" evidence="1">
    <location>
        <begin position="174"/>
        <end position="311"/>
    </location>
</feature>
<dbReference type="InterPro" id="IPR000182">
    <property type="entry name" value="GNAT_dom"/>
</dbReference>
<accession>A0A326UHG7</accession>
<dbReference type="EMBL" id="QKUF01000012">
    <property type="protein sequence ID" value="PZW27390.1"/>
    <property type="molecule type" value="Genomic_DNA"/>
</dbReference>
<evidence type="ECO:0000313" key="2">
    <source>
        <dbReference type="EMBL" id="PZW27390.1"/>
    </source>
</evidence>
<gene>
    <name evidence="2" type="ORF">EI42_03476</name>
</gene>
<reference evidence="2 3" key="1">
    <citation type="submission" date="2018-06" db="EMBL/GenBank/DDBJ databases">
        <title>Genomic Encyclopedia of Archaeal and Bacterial Type Strains, Phase II (KMG-II): from individual species to whole genera.</title>
        <authorList>
            <person name="Goeker M."/>
        </authorList>
    </citation>
    <scope>NUCLEOTIDE SEQUENCE [LARGE SCALE GENOMIC DNA]</scope>
    <source>
        <strain evidence="2 3">ATCC BAA-1881</strain>
    </source>
</reference>
<name>A0A326UHG7_THEHA</name>